<dbReference type="GO" id="GO:0016779">
    <property type="term" value="F:nucleotidyltransferase activity"/>
    <property type="evidence" value="ECO:0007669"/>
    <property type="project" value="UniProtKB-KW"/>
</dbReference>
<dbReference type="STRING" id="59843.A3958_02015"/>
<keyword evidence="5" id="KW-0805">Transcription regulation</keyword>
<evidence type="ECO:0000313" key="11">
    <source>
        <dbReference type="EMBL" id="KZS44248.1"/>
    </source>
</evidence>
<dbReference type="GO" id="GO:0000428">
    <property type="term" value="C:DNA-directed RNA polymerase complex"/>
    <property type="evidence" value="ECO:0007669"/>
    <property type="project" value="UniProtKB-KW"/>
</dbReference>
<evidence type="ECO:0000256" key="8">
    <source>
        <dbReference type="ARBA" id="ARBA00023163"/>
    </source>
</evidence>
<dbReference type="GO" id="GO:0006352">
    <property type="term" value="P:DNA-templated transcription initiation"/>
    <property type="evidence" value="ECO:0007669"/>
    <property type="project" value="InterPro"/>
</dbReference>
<dbReference type="NCBIfam" id="TIGR02395">
    <property type="entry name" value="rpoN_sigma"/>
    <property type="match status" value="1"/>
</dbReference>
<evidence type="ECO:0000259" key="10">
    <source>
        <dbReference type="Pfam" id="PF04963"/>
    </source>
</evidence>
<dbReference type="Pfam" id="PF00309">
    <property type="entry name" value="Sigma54_AID"/>
    <property type="match status" value="1"/>
</dbReference>
<keyword evidence="7" id="KW-0238">DNA-binding</keyword>
<dbReference type="InterPro" id="IPR007046">
    <property type="entry name" value="RNA_pol_sigma_54_core-bd"/>
</dbReference>
<dbReference type="OrthoDB" id="9814402at2"/>
<keyword evidence="12" id="KW-1185">Reference proteome</keyword>
<dbReference type="PROSITE" id="PS50044">
    <property type="entry name" value="SIGMA54_3"/>
    <property type="match status" value="1"/>
</dbReference>
<dbReference type="GeneID" id="97554160"/>
<evidence type="ECO:0000256" key="4">
    <source>
        <dbReference type="ARBA" id="ARBA00022695"/>
    </source>
</evidence>
<evidence type="ECO:0000256" key="3">
    <source>
        <dbReference type="ARBA" id="ARBA00022679"/>
    </source>
</evidence>
<reference evidence="11" key="1">
    <citation type="journal article" date="2016" name="Genome Announc.">
        <title>Draft genomes of two strains of Paenibacillus glucanolyticus with capability to degrade lignocellulose.</title>
        <authorList>
            <person name="Mathews S.L."/>
            <person name="Pawlak J."/>
            <person name="Grunden A.M."/>
        </authorList>
    </citation>
    <scope>NUCLEOTIDE SEQUENCE [LARGE SCALE GENOMIC DNA]</scope>
    <source>
        <strain evidence="11">SLM1</strain>
    </source>
</reference>
<comment type="similarity">
    <text evidence="1">Belongs to the sigma-54 factor family.</text>
</comment>
<dbReference type="InterPro" id="IPR000394">
    <property type="entry name" value="RNA_pol_sigma_54"/>
</dbReference>
<protein>
    <submittedName>
        <fullName evidence="11">RNA polymerase sigma-54 factor</fullName>
    </submittedName>
</protein>
<evidence type="ECO:0000256" key="6">
    <source>
        <dbReference type="ARBA" id="ARBA00023082"/>
    </source>
</evidence>
<evidence type="ECO:0000256" key="7">
    <source>
        <dbReference type="ARBA" id="ARBA00023125"/>
    </source>
</evidence>
<feature type="domain" description="RNA polymerase sigma factor 54 core-binding" evidence="10">
    <location>
        <begin position="93"/>
        <end position="275"/>
    </location>
</feature>
<dbReference type="Proteomes" id="UP000076796">
    <property type="component" value="Unassembled WGS sequence"/>
</dbReference>
<dbReference type="AlphaFoldDB" id="A0A163FAI5"/>
<dbReference type="RefSeq" id="WP_063480322.1">
    <property type="nucleotide sequence ID" value="NZ_CP147845.1"/>
</dbReference>
<evidence type="ECO:0000259" key="9">
    <source>
        <dbReference type="Pfam" id="PF04552"/>
    </source>
</evidence>
<dbReference type="InterPro" id="IPR038709">
    <property type="entry name" value="RpoN_core-bd_sf"/>
</dbReference>
<name>A0A163FAI5_9BACL</name>
<evidence type="ECO:0000256" key="5">
    <source>
        <dbReference type="ARBA" id="ARBA00023015"/>
    </source>
</evidence>
<evidence type="ECO:0000256" key="1">
    <source>
        <dbReference type="ARBA" id="ARBA00008798"/>
    </source>
</evidence>
<dbReference type="GO" id="GO:0003677">
    <property type="term" value="F:DNA binding"/>
    <property type="evidence" value="ECO:0007669"/>
    <property type="project" value="UniProtKB-KW"/>
</dbReference>
<dbReference type="EMBL" id="LWMH01000002">
    <property type="protein sequence ID" value="KZS44248.1"/>
    <property type="molecule type" value="Genomic_DNA"/>
</dbReference>
<dbReference type="PROSITE" id="PS00718">
    <property type="entry name" value="SIGMA54_2"/>
    <property type="match status" value="1"/>
</dbReference>
<keyword evidence="2" id="KW-0240">DNA-directed RNA polymerase</keyword>
<dbReference type="PRINTS" id="PR00045">
    <property type="entry name" value="SIGMA54FCT"/>
</dbReference>
<accession>A0A163FAI5</accession>
<organism evidence="11 12">
    <name type="scientific">Paenibacillus glucanolyticus</name>
    <dbReference type="NCBI Taxonomy" id="59843"/>
    <lineage>
        <taxon>Bacteria</taxon>
        <taxon>Bacillati</taxon>
        <taxon>Bacillota</taxon>
        <taxon>Bacilli</taxon>
        <taxon>Bacillales</taxon>
        <taxon>Paenibacillaceae</taxon>
        <taxon>Paenibacillus</taxon>
    </lineage>
</organism>
<dbReference type="GO" id="GO:0001216">
    <property type="term" value="F:DNA-binding transcription activator activity"/>
    <property type="evidence" value="ECO:0007669"/>
    <property type="project" value="InterPro"/>
</dbReference>
<dbReference type="Gene3D" id="1.10.10.60">
    <property type="entry name" value="Homeodomain-like"/>
    <property type="match status" value="1"/>
</dbReference>
<dbReference type="Pfam" id="PF04552">
    <property type="entry name" value="Sigma54_DBD"/>
    <property type="match status" value="1"/>
</dbReference>
<evidence type="ECO:0000313" key="12">
    <source>
        <dbReference type="Proteomes" id="UP000076796"/>
    </source>
</evidence>
<evidence type="ECO:0000256" key="2">
    <source>
        <dbReference type="ARBA" id="ARBA00022478"/>
    </source>
</evidence>
<proteinExistence type="inferred from homology"/>
<comment type="caution">
    <text evidence="11">The sequence shown here is derived from an EMBL/GenBank/DDBJ whole genome shotgun (WGS) entry which is preliminary data.</text>
</comment>
<keyword evidence="8" id="KW-0804">Transcription</keyword>
<feature type="domain" description="RNA polymerase sigma factor 54 DNA-binding" evidence="9">
    <location>
        <begin position="291"/>
        <end position="449"/>
    </location>
</feature>
<dbReference type="PANTHER" id="PTHR32248">
    <property type="entry name" value="RNA POLYMERASE SIGMA-54 FACTOR"/>
    <property type="match status" value="1"/>
</dbReference>
<dbReference type="PIRSF" id="PIRSF000774">
    <property type="entry name" value="RpoN"/>
    <property type="match status" value="1"/>
</dbReference>
<gene>
    <name evidence="11" type="ORF">AWU65_29750</name>
</gene>
<keyword evidence="3" id="KW-0808">Transferase</keyword>
<sequence>MQFELTLEEGGDELLNYSLVQDQRTTLTVTPELKQSIHILSLSGYELLQYLQEQAMENPVLEIEAGRDGYLYRKKRGASSGSIAYDQDPLWNVKSAQESMETRLQNQLRLLSLPTDVYRVAAFLAGNLNDDGYLDAELSDLGGVLKVSDDLLEAALHQLQSLEPAGIGSRSLQECLLLQIARDPEPVPYAEEIVDGYLPQLADGSFDQIGFSLRISKEQVSRASQYIRSLNPRPGLSMSIPERHYIVPDAVVRCVGDGWTVAMHPYAHPRLSVNKECREWIKIRQTAEADSYLNHCFNSARWIERCIEMRKLTLMRVVTAMMEEQQEFLARGVRGLRPMNLLTISSMLDMHESTVSRAIHDKFVLTPQGVFPLKFFFAPSIATADGSGASSRSVKLRIRELVDAENKSKPHSDQTIVELLFAEGIQLSRRTVTKYREELKILSSTYRRRR</sequence>
<keyword evidence="6" id="KW-0731">Sigma factor</keyword>
<dbReference type="PANTHER" id="PTHR32248:SF4">
    <property type="entry name" value="RNA POLYMERASE SIGMA-54 FACTOR"/>
    <property type="match status" value="1"/>
</dbReference>
<dbReference type="InterPro" id="IPR007634">
    <property type="entry name" value="RNA_pol_sigma_54_DNA-bd"/>
</dbReference>
<keyword evidence="4" id="KW-0548">Nucleotidyltransferase</keyword>
<dbReference type="GO" id="GO:0016987">
    <property type="term" value="F:sigma factor activity"/>
    <property type="evidence" value="ECO:0007669"/>
    <property type="project" value="UniProtKB-KW"/>
</dbReference>
<dbReference type="Pfam" id="PF04963">
    <property type="entry name" value="Sigma54_CBD"/>
    <property type="match status" value="1"/>
</dbReference>
<dbReference type="Gene3D" id="1.10.10.1330">
    <property type="entry name" value="RNA polymerase sigma-54 factor, core-binding domain"/>
    <property type="match status" value="1"/>
</dbReference>